<dbReference type="AlphaFoldDB" id="A0A4Q4T1G5"/>
<name>A0A4Q4T1G5_9PEZI</name>
<evidence type="ECO:0000256" key="1">
    <source>
        <dbReference type="PROSITE-ProRule" id="PRU00023"/>
    </source>
</evidence>
<protein>
    <submittedName>
        <fullName evidence="3">Uncharacterized protein</fullName>
    </submittedName>
</protein>
<dbReference type="PROSITE" id="PS50088">
    <property type="entry name" value="ANK_REPEAT"/>
    <property type="match status" value="1"/>
</dbReference>
<dbReference type="STRING" id="155417.A0A4Q4T1G5"/>
<dbReference type="Proteomes" id="UP000293360">
    <property type="component" value="Unassembled WGS sequence"/>
</dbReference>
<dbReference type="Gene3D" id="1.25.40.20">
    <property type="entry name" value="Ankyrin repeat-containing domain"/>
    <property type="match status" value="1"/>
</dbReference>
<evidence type="ECO:0000313" key="4">
    <source>
        <dbReference type="Proteomes" id="UP000293360"/>
    </source>
</evidence>
<dbReference type="InterPro" id="IPR036770">
    <property type="entry name" value="Ankyrin_rpt-contain_sf"/>
</dbReference>
<feature type="compositionally biased region" description="Polar residues" evidence="2">
    <location>
        <begin position="129"/>
        <end position="138"/>
    </location>
</feature>
<dbReference type="InterPro" id="IPR002110">
    <property type="entry name" value="Ankyrin_rpt"/>
</dbReference>
<reference evidence="3 4" key="1">
    <citation type="submission" date="2018-06" db="EMBL/GenBank/DDBJ databases">
        <title>Complete Genomes of Monosporascus.</title>
        <authorList>
            <person name="Robinson A.J."/>
            <person name="Natvig D.O."/>
        </authorList>
    </citation>
    <scope>NUCLEOTIDE SEQUENCE [LARGE SCALE GENOMIC DNA]</scope>
    <source>
        <strain evidence="3 4">CBS 110550</strain>
    </source>
</reference>
<proteinExistence type="predicted"/>
<comment type="caution">
    <text evidence="3">The sequence shown here is derived from an EMBL/GenBank/DDBJ whole genome shotgun (WGS) entry which is preliminary data.</text>
</comment>
<feature type="repeat" description="ANK" evidence="1">
    <location>
        <begin position="33"/>
        <end position="66"/>
    </location>
</feature>
<keyword evidence="1" id="KW-0040">ANK repeat</keyword>
<dbReference type="OrthoDB" id="19174at2759"/>
<evidence type="ECO:0000256" key="2">
    <source>
        <dbReference type="SAM" id="MobiDB-lite"/>
    </source>
</evidence>
<organism evidence="3 4">
    <name type="scientific">Monosporascus ibericus</name>
    <dbReference type="NCBI Taxonomy" id="155417"/>
    <lineage>
        <taxon>Eukaryota</taxon>
        <taxon>Fungi</taxon>
        <taxon>Dikarya</taxon>
        <taxon>Ascomycota</taxon>
        <taxon>Pezizomycotina</taxon>
        <taxon>Sordariomycetes</taxon>
        <taxon>Xylariomycetidae</taxon>
        <taxon>Xylariales</taxon>
        <taxon>Xylariales incertae sedis</taxon>
        <taxon>Monosporascus</taxon>
    </lineage>
</organism>
<accession>A0A4Q4T1G5</accession>
<dbReference type="Pfam" id="PF13857">
    <property type="entry name" value="Ank_5"/>
    <property type="match status" value="1"/>
</dbReference>
<dbReference type="SUPFAM" id="SSF48403">
    <property type="entry name" value="Ankyrin repeat"/>
    <property type="match status" value="1"/>
</dbReference>
<feature type="region of interest" description="Disordered" evidence="2">
    <location>
        <begin position="126"/>
        <end position="149"/>
    </location>
</feature>
<dbReference type="EMBL" id="QJNU01000586">
    <property type="protein sequence ID" value="RYO93525.1"/>
    <property type="molecule type" value="Genomic_DNA"/>
</dbReference>
<sequence length="220" mass="24061">MPANPFLLAADNPTALLSLLRENPSLASGQDEHGYSLVHAAASYNHLDLLRTLIREYHVDVNLRDEDEETALFVVETVDAAKVLVEELGADLTVKGSEGHTAYEKIAEEADYPDVAEYLRIQAAARSRGQPNGAQSNGVAAGDSSALPPVPDELRVSMTTMASAEEEAAEVDPEFRRRIEQLAERRDFHTEAGQAELRQLVQDAIVGGNFADRNVRPRQD</sequence>
<gene>
    <name evidence="3" type="ORF">DL764_007974</name>
</gene>
<evidence type="ECO:0000313" key="3">
    <source>
        <dbReference type="EMBL" id="RYO93525.1"/>
    </source>
</evidence>
<keyword evidence="4" id="KW-1185">Reference proteome</keyword>